<protein>
    <submittedName>
        <fullName evidence="1">Uncharacterized protein</fullName>
    </submittedName>
</protein>
<evidence type="ECO:0000313" key="2">
    <source>
        <dbReference type="Proteomes" id="UP001153334"/>
    </source>
</evidence>
<reference evidence="1" key="1">
    <citation type="submission" date="2022-11" db="EMBL/GenBank/DDBJ databases">
        <title>Genome Sequence of Nemania bipapillata.</title>
        <authorList>
            <person name="Buettner E."/>
        </authorList>
    </citation>
    <scope>NUCLEOTIDE SEQUENCE</scope>
    <source>
        <strain evidence="1">CP14</strain>
    </source>
</reference>
<name>A0ACC2IXK5_9PEZI</name>
<gene>
    <name evidence="1" type="ORF">ONZ43_g3260</name>
</gene>
<accession>A0ACC2IXK5</accession>
<proteinExistence type="predicted"/>
<sequence length="124" mass="14027">MGELFYEMGFLSTPKVIECSATDLLGYYVGHTDPETQKKLQDALGRVLFIDEAYRLIHDQSAKSQGLTIPQADMTRRQLTGPDITHRERGDGVREDGDSNAIWQELPKAKIDMNAQRSQRTDEV</sequence>
<keyword evidence="2" id="KW-1185">Reference proteome</keyword>
<evidence type="ECO:0000313" key="1">
    <source>
        <dbReference type="EMBL" id="KAJ8119888.1"/>
    </source>
</evidence>
<dbReference type="Proteomes" id="UP001153334">
    <property type="component" value="Unassembled WGS sequence"/>
</dbReference>
<comment type="caution">
    <text evidence="1">The sequence shown here is derived from an EMBL/GenBank/DDBJ whole genome shotgun (WGS) entry which is preliminary data.</text>
</comment>
<organism evidence="1 2">
    <name type="scientific">Nemania bipapillata</name>
    <dbReference type="NCBI Taxonomy" id="110536"/>
    <lineage>
        <taxon>Eukaryota</taxon>
        <taxon>Fungi</taxon>
        <taxon>Dikarya</taxon>
        <taxon>Ascomycota</taxon>
        <taxon>Pezizomycotina</taxon>
        <taxon>Sordariomycetes</taxon>
        <taxon>Xylariomycetidae</taxon>
        <taxon>Xylariales</taxon>
        <taxon>Xylariaceae</taxon>
        <taxon>Nemania</taxon>
    </lineage>
</organism>
<dbReference type="EMBL" id="JAPESX010000747">
    <property type="protein sequence ID" value="KAJ8119888.1"/>
    <property type="molecule type" value="Genomic_DNA"/>
</dbReference>